<comment type="caution">
    <text evidence="1">The sequence shown here is derived from an EMBL/GenBank/DDBJ whole genome shotgun (WGS) entry which is preliminary data.</text>
</comment>
<name>A0ACC1TIC5_9AGAR</name>
<dbReference type="EMBL" id="MU796133">
    <property type="protein sequence ID" value="KAJ3804270.1"/>
    <property type="molecule type" value="Genomic_DNA"/>
</dbReference>
<reference evidence="1" key="1">
    <citation type="submission" date="2022-09" db="EMBL/GenBank/DDBJ databases">
        <title>A Global Phylogenomic Analysis of the Shiitake Genus Lentinula.</title>
        <authorList>
            <consortium name="DOE Joint Genome Institute"/>
            <person name="Sierra-Patev S."/>
            <person name="Min B."/>
            <person name="Naranjo-Ortiz M."/>
            <person name="Looney B."/>
            <person name="Konkel Z."/>
            <person name="Slot J.C."/>
            <person name="Sakamoto Y."/>
            <person name="Steenwyk J.L."/>
            <person name="Rokas A."/>
            <person name="Carro J."/>
            <person name="Camarero S."/>
            <person name="Ferreira P."/>
            <person name="Molpeceres G."/>
            <person name="Ruiz-Duenas F.J."/>
            <person name="Serrano A."/>
            <person name="Henrissat B."/>
            <person name="Drula E."/>
            <person name="Hughes K.W."/>
            <person name="Mata J.L."/>
            <person name="Ishikawa N.K."/>
            <person name="Vargas-Isla R."/>
            <person name="Ushijima S."/>
            <person name="Smith C.A."/>
            <person name="Ahrendt S."/>
            <person name="Andreopoulos W."/>
            <person name="He G."/>
            <person name="Labutti K."/>
            <person name="Lipzen A."/>
            <person name="Ng V."/>
            <person name="Riley R."/>
            <person name="Sandor L."/>
            <person name="Barry K."/>
            <person name="Martinez A.T."/>
            <person name="Xiao Y."/>
            <person name="Gibbons J.G."/>
            <person name="Terashima K."/>
            <person name="Grigoriev I.V."/>
            <person name="Hibbett D.S."/>
        </authorList>
    </citation>
    <scope>NUCLEOTIDE SEQUENCE</scope>
    <source>
        <strain evidence="1">TMI1499</strain>
    </source>
</reference>
<dbReference type="Proteomes" id="UP001163835">
    <property type="component" value="Unassembled WGS sequence"/>
</dbReference>
<accession>A0ACC1TIC5</accession>
<feature type="non-terminal residue" evidence="1">
    <location>
        <position position="1"/>
    </location>
</feature>
<evidence type="ECO:0000313" key="2">
    <source>
        <dbReference type="Proteomes" id="UP001163835"/>
    </source>
</evidence>
<protein>
    <submittedName>
        <fullName evidence="1">Uncharacterized protein</fullName>
    </submittedName>
</protein>
<gene>
    <name evidence="1" type="ORF">F5876DRAFT_53599</name>
</gene>
<organism evidence="1 2">
    <name type="scientific">Lentinula aff. lateritia</name>
    <dbReference type="NCBI Taxonomy" id="2804960"/>
    <lineage>
        <taxon>Eukaryota</taxon>
        <taxon>Fungi</taxon>
        <taxon>Dikarya</taxon>
        <taxon>Basidiomycota</taxon>
        <taxon>Agaricomycotina</taxon>
        <taxon>Agaricomycetes</taxon>
        <taxon>Agaricomycetidae</taxon>
        <taxon>Agaricales</taxon>
        <taxon>Marasmiineae</taxon>
        <taxon>Omphalotaceae</taxon>
        <taxon>Lentinula</taxon>
    </lineage>
</organism>
<evidence type="ECO:0000313" key="1">
    <source>
        <dbReference type="EMBL" id="KAJ3804270.1"/>
    </source>
</evidence>
<keyword evidence="2" id="KW-1185">Reference proteome</keyword>
<proteinExistence type="predicted"/>
<sequence>QEKQQELLNRNKQLCLRISDLESELKLAKQTGTKGWPRKAVDSLLSHDKIVLYGKKYAIVVELFIDSSIFMKSAPQDATRALRSDARFSNFSEYKAGSIAELYTYLSNEAEMKEQASGYAPFCDAFVHEVRSETSTALHTIRSCAPVIFLDPNLPGELWPLNAATQRKESILIQSLLLFPEQEAPGIFLPIFYPGLVKDNNFLFMNEYLPKVHQF</sequence>